<gene>
    <name evidence="5" type="ORF">ACFPH6_38970</name>
</gene>
<comment type="caution">
    <text evidence="5">The sequence shown here is derived from an EMBL/GenBank/DDBJ whole genome shotgun (WGS) entry which is preliminary data.</text>
</comment>
<organism evidence="5 6">
    <name type="scientific">Streptomyces xiangluensis</name>
    <dbReference type="NCBI Taxonomy" id="2665720"/>
    <lineage>
        <taxon>Bacteria</taxon>
        <taxon>Bacillati</taxon>
        <taxon>Actinomycetota</taxon>
        <taxon>Actinomycetes</taxon>
        <taxon>Kitasatosporales</taxon>
        <taxon>Streptomycetaceae</taxon>
        <taxon>Streptomyces</taxon>
    </lineage>
</organism>
<feature type="region of interest" description="Disordered" evidence="3">
    <location>
        <begin position="340"/>
        <end position="364"/>
    </location>
</feature>
<accession>A0ABV8Z2K5</accession>
<dbReference type="EMBL" id="JBHSFG010000083">
    <property type="protein sequence ID" value="MFC4470410.1"/>
    <property type="molecule type" value="Genomic_DNA"/>
</dbReference>
<proteinExistence type="predicted"/>
<dbReference type="PANTHER" id="PTHR32347">
    <property type="entry name" value="EFFLUX SYSTEM COMPONENT YKNX-RELATED"/>
    <property type="match status" value="1"/>
</dbReference>
<reference evidence="6" key="1">
    <citation type="journal article" date="2019" name="Int. J. Syst. Evol. Microbiol.">
        <title>The Global Catalogue of Microorganisms (GCM) 10K type strain sequencing project: providing services to taxonomists for standard genome sequencing and annotation.</title>
        <authorList>
            <consortium name="The Broad Institute Genomics Platform"/>
            <consortium name="The Broad Institute Genome Sequencing Center for Infectious Disease"/>
            <person name="Wu L."/>
            <person name="Ma J."/>
        </authorList>
    </citation>
    <scope>NUCLEOTIDE SEQUENCE [LARGE SCALE GENOMIC DNA]</scope>
    <source>
        <strain evidence="6">DT43</strain>
    </source>
</reference>
<dbReference type="InterPro" id="IPR036366">
    <property type="entry name" value="PGBDSf"/>
</dbReference>
<feature type="region of interest" description="Disordered" evidence="3">
    <location>
        <begin position="1"/>
        <end position="20"/>
    </location>
</feature>
<evidence type="ECO:0000256" key="3">
    <source>
        <dbReference type="SAM" id="MobiDB-lite"/>
    </source>
</evidence>
<dbReference type="Gene3D" id="2.40.420.20">
    <property type="match status" value="1"/>
</dbReference>
<dbReference type="Gene3D" id="1.10.101.10">
    <property type="entry name" value="PGBD-like superfamily/PGBD"/>
    <property type="match status" value="1"/>
</dbReference>
<evidence type="ECO:0000256" key="2">
    <source>
        <dbReference type="ARBA" id="ARBA00023054"/>
    </source>
</evidence>
<evidence type="ECO:0008006" key="7">
    <source>
        <dbReference type="Google" id="ProtNLM"/>
    </source>
</evidence>
<keyword evidence="4" id="KW-0472">Membrane</keyword>
<keyword evidence="6" id="KW-1185">Reference proteome</keyword>
<evidence type="ECO:0000313" key="5">
    <source>
        <dbReference type="EMBL" id="MFC4470410.1"/>
    </source>
</evidence>
<dbReference type="Proteomes" id="UP001596012">
    <property type="component" value="Unassembled WGS sequence"/>
</dbReference>
<keyword evidence="2" id="KW-0175">Coiled coil</keyword>
<dbReference type="PANTHER" id="PTHR32347:SF23">
    <property type="entry name" value="BLL5650 PROTEIN"/>
    <property type="match status" value="1"/>
</dbReference>
<sequence length="477" mass="48591">MSSEQKASEPDESVSASTTGLERRRRWVLGMALGAVVLSVLGIGAAQLIKSPAQAVADSAAPPPSVLSAPVERRVLTDSLVVRGSVTASQTVQVTPAAKGEDVIAPVVTKLPLAAGDSVKAGQLLMEVSGRPVIALKGKLPVYRDLKPGAKGDDVAQLHRALAAVGHSTGSDTAGYFGAGTKSALTALYSTIGYDPLPAQEDSESQIDSAREEVTAAERALEDVTAEKDAAGTSRDKERAEEDLRKAREHLTGLTEKSGPMLAASEIVFLDRFPARVDSVSTRIGATVSGVAMTVSAGDLVVNGYLKAEQKNLVRSGRQVEIYSELTGTSASATVSSVAESVAQQQASDSDESEGTGSAAAGGAGSPGSGYLMVVTPRKALDSALTGQDVRLTVEAATTGGKVLAVPVSAITAGVDGKTFVSVLGAGDARTRVPVATGTTGDGYVEIRPAGAERLAPGMWVVVGVRTEQQGSTGGGQ</sequence>
<name>A0ABV8Z2K5_9ACTN</name>
<evidence type="ECO:0000256" key="1">
    <source>
        <dbReference type="ARBA" id="ARBA00004196"/>
    </source>
</evidence>
<evidence type="ECO:0000313" key="6">
    <source>
        <dbReference type="Proteomes" id="UP001596012"/>
    </source>
</evidence>
<feature type="transmembrane region" description="Helical" evidence="4">
    <location>
        <begin position="27"/>
        <end position="49"/>
    </location>
</feature>
<dbReference type="InterPro" id="IPR050465">
    <property type="entry name" value="UPF0194_transport"/>
</dbReference>
<protein>
    <recommendedName>
        <fullName evidence="7">Peptidoglycan binding domain-containing protein</fullName>
    </recommendedName>
</protein>
<dbReference type="RefSeq" id="WP_386351031.1">
    <property type="nucleotide sequence ID" value="NZ_JBHSFG010000083.1"/>
</dbReference>
<feature type="compositionally biased region" description="Basic and acidic residues" evidence="3">
    <location>
        <begin position="209"/>
        <end position="242"/>
    </location>
</feature>
<comment type="subcellular location">
    <subcellularLocation>
        <location evidence="1">Cell envelope</location>
    </subcellularLocation>
</comment>
<keyword evidence="4" id="KW-0812">Transmembrane</keyword>
<evidence type="ECO:0000256" key="4">
    <source>
        <dbReference type="SAM" id="Phobius"/>
    </source>
</evidence>
<keyword evidence="4" id="KW-1133">Transmembrane helix</keyword>
<feature type="region of interest" description="Disordered" evidence="3">
    <location>
        <begin position="199"/>
        <end position="242"/>
    </location>
</feature>